<protein>
    <recommendedName>
        <fullName evidence="4">DUF3710 domain-containing protein</fullName>
    </recommendedName>
</protein>
<dbReference type="Pfam" id="PF12502">
    <property type="entry name" value="DUF3710"/>
    <property type="match status" value="1"/>
</dbReference>
<sequence length="243" mass="25523">MVFGRGRKAKQEQLTDPGETQEAVADAAAGDSAGTSTAAPVRGATGPFDVSEIEDQDGYVDLGALLIAPTEGLQLRLEVEEATQRVVAVTMDLNGSSLQLQAFAAPRSEGLWDEIREQIGQSVGSQGGQIEEVQGSFGTELLAKLPASGADASQGYRVARFIGVDGPRWFLRGVLGGEAAVDRAAAAGLEGLFRQIVVVRGENPMPPRDLLQLRLPKENAVPAPQSAPDLGRPERGPEITQIG</sequence>
<comment type="caution">
    <text evidence="2">The sequence shown here is derived from an EMBL/GenBank/DDBJ whole genome shotgun (WGS) entry which is preliminary data.</text>
</comment>
<dbReference type="EMBL" id="JAVDVQ010000015">
    <property type="protein sequence ID" value="MDR7083902.1"/>
    <property type="molecule type" value="Genomic_DNA"/>
</dbReference>
<evidence type="ECO:0008006" key="4">
    <source>
        <dbReference type="Google" id="ProtNLM"/>
    </source>
</evidence>
<accession>A0ABU1UFE4</accession>
<evidence type="ECO:0000313" key="3">
    <source>
        <dbReference type="Proteomes" id="UP001252243"/>
    </source>
</evidence>
<feature type="compositionally biased region" description="Low complexity" evidence="1">
    <location>
        <begin position="25"/>
        <end position="39"/>
    </location>
</feature>
<dbReference type="RefSeq" id="WP_310059413.1">
    <property type="nucleotide sequence ID" value="NZ_JAVDVQ010000015.1"/>
</dbReference>
<organism evidence="2 3">
    <name type="scientific">Arthrobacter ginsengisoli</name>
    <dbReference type="NCBI Taxonomy" id="1356565"/>
    <lineage>
        <taxon>Bacteria</taxon>
        <taxon>Bacillati</taxon>
        <taxon>Actinomycetota</taxon>
        <taxon>Actinomycetes</taxon>
        <taxon>Micrococcales</taxon>
        <taxon>Micrococcaceae</taxon>
        <taxon>Arthrobacter</taxon>
    </lineage>
</organism>
<keyword evidence="3" id="KW-1185">Reference proteome</keyword>
<proteinExistence type="predicted"/>
<evidence type="ECO:0000256" key="1">
    <source>
        <dbReference type="SAM" id="MobiDB-lite"/>
    </source>
</evidence>
<dbReference type="Proteomes" id="UP001252243">
    <property type="component" value="Unassembled WGS sequence"/>
</dbReference>
<name>A0ABU1UFE4_9MICC</name>
<reference evidence="2 3" key="1">
    <citation type="submission" date="2023-07" db="EMBL/GenBank/DDBJ databases">
        <title>Sorghum-associated microbial communities from plants grown in Nebraska, USA.</title>
        <authorList>
            <person name="Schachtman D."/>
        </authorList>
    </citation>
    <scope>NUCLEOTIDE SEQUENCE [LARGE SCALE GENOMIC DNA]</scope>
    <source>
        <strain evidence="2 3">BE167</strain>
    </source>
</reference>
<dbReference type="InterPro" id="IPR022183">
    <property type="entry name" value="DUF3710"/>
</dbReference>
<feature type="region of interest" description="Disordered" evidence="1">
    <location>
        <begin position="216"/>
        <end position="243"/>
    </location>
</feature>
<gene>
    <name evidence="2" type="ORF">J2X01_003202</name>
</gene>
<evidence type="ECO:0000313" key="2">
    <source>
        <dbReference type="EMBL" id="MDR7083902.1"/>
    </source>
</evidence>
<feature type="region of interest" description="Disordered" evidence="1">
    <location>
        <begin position="1"/>
        <end position="47"/>
    </location>
</feature>